<comment type="caution">
    <text evidence="3">The sequence shown here is derived from an EMBL/GenBank/DDBJ whole genome shotgun (WGS) entry which is preliminary data.</text>
</comment>
<proteinExistence type="predicted"/>
<accession>A0A919WEL0</accession>
<dbReference type="EMBL" id="BORC01000001">
    <property type="protein sequence ID" value="GIN60521.1"/>
    <property type="molecule type" value="Genomic_DNA"/>
</dbReference>
<sequence>MNMEQLEMWLKNLAWGVGIIAGLVTTAKNISDLKDKRKKSQKKRRHSTKRKRRK</sequence>
<evidence type="ECO:0000313" key="3">
    <source>
        <dbReference type="EMBL" id="GIN60521.1"/>
    </source>
</evidence>
<reference evidence="3" key="1">
    <citation type="submission" date="2021-03" db="EMBL/GenBank/DDBJ databases">
        <title>Antimicrobial resistance genes in bacteria isolated from Japanese honey, and their potential for conferring macrolide and lincosamide resistance in the American foulbrood pathogen Paenibacillus larvae.</title>
        <authorList>
            <person name="Okamoto M."/>
            <person name="Kumagai M."/>
            <person name="Kanamori H."/>
            <person name="Takamatsu D."/>
        </authorList>
    </citation>
    <scope>NUCLEOTIDE SEQUENCE</scope>
    <source>
        <strain evidence="3">J27TS8</strain>
    </source>
</reference>
<dbReference type="RefSeq" id="WP_170943519.1">
    <property type="nucleotide sequence ID" value="NZ_BORC01000001.1"/>
</dbReference>
<feature type="region of interest" description="Disordered" evidence="1">
    <location>
        <begin position="30"/>
        <end position="54"/>
    </location>
</feature>
<evidence type="ECO:0000313" key="4">
    <source>
        <dbReference type="Proteomes" id="UP000682111"/>
    </source>
</evidence>
<evidence type="ECO:0000256" key="2">
    <source>
        <dbReference type="SAM" id="Phobius"/>
    </source>
</evidence>
<protein>
    <submittedName>
        <fullName evidence="3">Uncharacterized protein</fullName>
    </submittedName>
</protein>
<dbReference type="AlphaFoldDB" id="A0A919WEL0"/>
<dbReference type="Proteomes" id="UP000682111">
    <property type="component" value="Unassembled WGS sequence"/>
</dbReference>
<keyword evidence="2" id="KW-0472">Membrane</keyword>
<feature type="transmembrane region" description="Helical" evidence="2">
    <location>
        <begin position="12"/>
        <end position="30"/>
    </location>
</feature>
<feature type="compositionally biased region" description="Basic residues" evidence="1">
    <location>
        <begin position="36"/>
        <end position="54"/>
    </location>
</feature>
<evidence type="ECO:0000256" key="1">
    <source>
        <dbReference type="SAM" id="MobiDB-lite"/>
    </source>
</evidence>
<gene>
    <name evidence="3" type="ORF">J27TS8_05140</name>
</gene>
<keyword evidence="2" id="KW-0812">Transmembrane</keyword>
<name>A0A919WEL0_9BACI</name>
<organism evidence="3 4">
    <name type="scientific">Robertmurraya siralis</name>
    <dbReference type="NCBI Taxonomy" id="77777"/>
    <lineage>
        <taxon>Bacteria</taxon>
        <taxon>Bacillati</taxon>
        <taxon>Bacillota</taxon>
        <taxon>Bacilli</taxon>
        <taxon>Bacillales</taxon>
        <taxon>Bacillaceae</taxon>
        <taxon>Robertmurraya</taxon>
    </lineage>
</organism>
<keyword evidence="4" id="KW-1185">Reference proteome</keyword>
<keyword evidence="2" id="KW-1133">Transmembrane helix</keyword>